<evidence type="ECO:0000259" key="5">
    <source>
        <dbReference type="PROSITE" id="PS50931"/>
    </source>
</evidence>
<evidence type="ECO:0000256" key="4">
    <source>
        <dbReference type="ARBA" id="ARBA00023163"/>
    </source>
</evidence>
<reference evidence="7" key="1">
    <citation type="submission" date="2016-01" db="EMBL/GenBank/DDBJ databases">
        <authorList>
            <person name="Peeters C."/>
        </authorList>
    </citation>
    <scope>NUCLEOTIDE SEQUENCE [LARGE SCALE GENOMIC DNA]</scope>
</reference>
<dbReference type="InterPro" id="IPR005119">
    <property type="entry name" value="LysR_subst-bd"/>
</dbReference>
<dbReference type="AlphaFoldDB" id="A0A158GSK8"/>
<dbReference type="InterPro" id="IPR050389">
    <property type="entry name" value="LysR-type_TF"/>
</dbReference>
<organism evidence="6 7">
    <name type="scientific">Caballeronia cordobensis</name>
    <name type="common">Burkholderia cordobensis</name>
    <dbReference type="NCBI Taxonomy" id="1353886"/>
    <lineage>
        <taxon>Bacteria</taxon>
        <taxon>Pseudomonadati</taxon>
        <taxon>Pseudomonadota</taxon>
        <taxon>Betaproteobacteria</taxon>
        <taxon>Burkholderiales</taxon>
        <taxon>Burkholderiaceae</taxon>
        <taxon>Caballeronia</taxon>
    </lineage>
</organism>
<comment type="similarity">
    <text evidence="1">Belongs to the LysR transcriptional regulatory family.</text>
</comment>
<dbReference type="SUPFAM" id="SSF46785">
    <property type="entry name" value="Winged helix' DNA-binding domain"/>
    <property type="match status" value="1"/>
</dbReference>
<dbReference type="InterPro" id="IPR036390">
    <property type="entry name" value="WH_DNA-bd_sf"/>
</dbReference>
<dbReference type="CDD" id="cd08459">
    <property type="entry name" value="PBP2_DntR_NahR_LinR_like"/>
    <property type="match status" value="1"/>
</dbReference>
<dbReference type="GO" id="GO:0003700">
    <property type="term" value="F:DNA-binding transcription factor activity"/>
    <property type="evidence" value="ECO:0007669"/>
    <property type="project" value="InterPro"/>
</dbReference>
<name>A0A158GSK8_CABCO</name>
<dbReference type="SUPFAM" id="SSF53850">
    <property type="entry name" value="Periplasmic binding protein-like II"/>
    <property type="match status" value="1"/>
</dbReference>
<sequence>MGLDIKDLKIIDEVYKTHNVSEAAATIGLSQPSISVRLSNLRRYFDDPLFVRTSLGMQPTPRADEIIHPVRQALELLEGNLGRREAFDPMASERAFRICMTDVGQMVIMPRLLDRLSVLAPHIRVETHNLDEHTSRMLESGEADVAMGFTQAIQAGFHERRLFREEMVCMVSRTHPRIGDAITREQFLNERYITVHTPGTAHWIVDRALEQQQIVRNVAVRVPSFLGLSLIVASTPLLALVPMHLGEIFARGGDVKLLAPPVALPAYDVVLYWHDRYHRDPPNQWLRGVIADAFFETQKARGG</sequence>
<feature type="domain" description="HTH lysR-type" evidence="5">
    <location>
        <begin position="3"/>
        <end position="60"/>
    </location>
</feature>
<dbReference type="Proteomes" id="UP000054740">
    <property type="component" value="Unassembled WGS sequence"/>
</dbReference>
<dbReference type="PRINTS" id="PR00039">
    <property type="entry name" value="HTHLYSR"/>
</dbReference>
<accession>A0A158GSK8</accession>
<keyword evidence="7" id="KW-1185">Reference proteome</keyword>
<dbReference type="Gene3D" id="3.40.190.10">
    <property type="entry name" value="Periplasmic binding protein-like II"/>
    <property type="match status" value="2"/>
</dbReference>
<keyword evidence="4" id="KW-0804">Transcription</keyword>
<keyword evidence="3" id="KW-0238">DNA-binding</keyword>
<dbReference type="InterPro" id="IPR036388">
    <property type="entry name" value="WH-like_DNA-bd_sf"/>
</dbReference>
<dbReference type="Gene3D" id="1.10.10.10">
    <property type="entry name" value="Winged helix-like DNA-binding domain superfamily/Winged helix DNA-binding domain"/>
    <property type="match status" value="1"/>
</dbReference>
<evidence type="ECO:0000313" key="6">
    <source>
        <dbReference type="EMBL" id="SAL35068.1"/>
    </source>
</evidence>
<dbReference type="InterPro" id="IPR000847">
    <property type="entry name" value="LysR_HTH_N"/>
</dbReference>
<dbReference type="PANTHER" id="PTHR30118">
    <property type="entry name" value="HTH-TYPE TRANSCRIPTIONAL REGULATOR LEUO-RELATED"/>
    <property type="match status" value="1"/>
</dbReference>
<evidence type="ECO:0000256" key="1">
    <source>
        <dbReference type="ARBA" id="ARBA00009437"/>
    </source>
</evidence>
<dbReference type="PROSITE" id="PS50931">
    <property type="entry name" value="HTH_LYSR"/>
    <property type="match status" value="1"/>
</dbReference>
<dbReference type="EMBL" id="FCNY02000005">
    <property type="protein sequence ID" value="SAL35068.1"/>
    <property type="molecule type" value="Genomic_DNA"/>
</dbReference>
<keyword evidence="2" id="KW-0805">Transcription regulation</keyword>
<evidence type="ECO:0000256" key="2">
    <source>
        <dbReference type="ARBA" id="ARBA00023015"/>
    </source>
</evidence>
<dbReference type="Pfam" id="PF00126">
    <property type="entry name" value="HTH_1"/>
    <property type="match status" value="1"/>
</dbReference>
<dbReference type="PANTHER" id="PTHR30118:SF15">
    <property type="entry name" value="TRANSCRIPTIONAL REGULATORY PROTEIN"/>
    <property type="match status" value="1"/>
</dbReference>
<protein>
    <submittedName>
        <fullName evidence="6">LysR family transcriptional regulator</fullName>
    </submittedName>
</protein>
<dbReference type="RefSeq" id="WP_053570076.1">
    <property type="nucleotide sequence ID" value="NZ_FCNY02000005.1"/>
</dbReference>
<proteinExistence type="inferred from homology"/>
<dbReference type="Pfam" id="PF03466">
    <property type="entry name" value="LysR_substrate"/>
    <property type="match status" value="1"/>
</dbReference>
<evidence type="ECO:0000313" key="7">
    <source>
        <dbReference type="Proteomes" id="UP000054740"/>
    </source>
</evidence>
<gene>
    <name evidence="6" type="ORF">AWB70_02441</name>
</gene>
<dbReference type="GO" id="GO:0003677">
    <property type="term" value="F:DNA binding"/>
    <property type="evidence" value="ECO:0007669"/>
    <property type="project" value="UniProtKB-KW"/>
</dbReference>
<evidence type="ECO:0000256" key="3">
    <source>
        <dbReference type="ARBA" id="ARBA00023125"/>
    </source>
</evidence>